<dbReference type="NCBIfam" id="NF038153">
    <property type="entry name" value="lant_leader_L1a"/>
    <property type="match status" value="1"/>
</dbReference>
<name>A0A7L4ZQC3_9FLAO</name>
<dbReference type="RefSeq" id="WP_160130917.1">
    <property type="nucleotide sequence ID" value="NZ_CP019288.1"/>
</dbReference>
<protein>
    <submittedName>
        <fullName evidence="1">Uncharacterized protein</fullName>
    </submittedName>
</protein>
<organism evidence="1 2">
    <name type="scientific">Kordia antarctica</name>
    <dbReference type="NCBI Taxonomy" id="1218801"/>
    <lineage>
        <taxon>Bacteria</taxon>
        <taxon>Pseudomonadati</taxon>
        <taxon>Bacteroidota</taxon>
        <taxon>Flavobacteriia</taxon>
        <taxon>Flavobacteriales</taxon>
        <taxon>Flavobacteriaceae</taxon>
        <taxon>Kordia</taxon>
    </lineage>
</organism>
<dbReference type="EMBL" id="CP019288">
    <property type="protein sequence ID" value="QHI38366.1"/>
    <property type="molecule type" value="Genomic_DNA"/>
</dbReference>
<reference evidence="1 2" key="1">
    <citation type="journal article" date="2013" name="Int. J. Syst. Evol. Microbiol.">
        <title>Kordia antarctica sp. nov., isolated from Antarctic seawater.</title>
        <authorList>
            <person name="Baek K."/>
            <person name="Choi A."/>
            <person name="Kang I."/>
            <person name="Lee K."/>
            <person name="Cho J.C."/>
        </authorList>
    </citation>
    <scope>NUCLEOTIDE SEQUENCE [LARGE SCALE GENOMIC DNA]</scope>
    <source>
        <strain evidence="1 2">IMCC3317</strain>
    </source>
</reference>
<sequence>MKKNKVNSKISITKSVIASLNEVDVRKIVGGAITGNDCLNNTLRCHESEVISCYSPCGGSAATIGCHK</sequence>
<evidence type="ECO:0000313" key="2">
    <source>
        <dbReference type="Proteomes" id="UP000464657"/>
    </source>
</evidence>
<dbReference type="KEGG" id="kan:IMCC3317_37580"/>
<evidence type="ECO:0000313" key="1">
    <source>
        <dbReference type="EMBL" id="QHI38366.1"/>
    </source>
</evidence>
<proteinExistence type="predicted"/>
<keyword evidence="2" id="KW-1185">Reference proteome</keyword>
<gene>
    <name evidence="1" type="ORF">IMCC3317_37580</name>
</gene>
<dbReference type="InterPro" id="IPR058238">
    <property type="entry name" value="Lant_leader_dom"/>
</dbReference>
<dbReference type="Proteomes" id="UP000464657">
    <property type="component" value="Chromosome"/>
</dbReference>
<dbReference type="AlphaFoldDB" id="A0A7L4ZQC3"/>
<accession>A0A7L4ZQC3</accession>